<dbReference type="Proteomes" id="UP001489004">
    <property type="component" value="Unassembled WGS sequence"/>
</dbReference>
<comment type="caution">
    <text evidence="2">The sequence shown here is derived from an EMBL/GenBank/DDBJ whole genome shotgun (WGS) entry which is preliminary data.</text>
</comment>
<reference evidence="2 3" key="1">
    <citation type="journal article" date="2024" name="Nat. Commun.">
        <title>Phylogenomics reveals the evolutionary origins of lichenization in chlorophyte algae.</title>
        <authorList>
            <person name="Puginier C."/>
            <person name="Libourel C."/>
            <person name="Otte J."/>
            <person name="Skaloud P."/>
            <person name="Haon M."/>
            <person name="Grisel S."/>
            <person name="Petersen M."/>
            <person name="Berrin J.G."/>
            <person name="Delaux P.M."/>
            <person name="Dal Grande F."/>
            <person name="Keller J."/>
        </authorList>
    </citation>
    <scope>NUCLEOTIDE SEQUENCE [LARGE SCALE GENOMIC DNA]</scope>
    <source>
        <strain evidence="2 3">SAG 2043</strain>
    </source>
</reference>
<name>A0AAW1PTT2_9CHLO</name>
<proteinExistence type="predicted"/>
<dbReference type="Gene3D" id="1.10.10.60">
    <property type="entry name" value="Homeodomain-like"/>
    <property type="match status" value="1"/>
</dbReference>
<keyword evidence="3" id="KW-1185">Reference proteome</keyword>
<gene>
    <name evidence="2" type="ORF">WJX72_010726</name>
</gene>
<feature type="region of interest" description="Disordered" evidence="1">
    <location>
        <begin position="1"/>
        <end position="39"/>
    </location>
</feature>
<dbReference type="AlphaFoldDB" id="A0AAW1PTT2"/>
<accession>A0AAW1PTT2</accession>
<protein>
    <recommendedName>
        <fullName evidence="4">Myb-like domain-containing protein</fullName>
    </recommendedName>
</protein>
<evidence type="ECO:0000313" key="3">
    <source>
        <dbReference type="Proteomes" id="UP001489004"/>
    </source>
</evidence>
<organism evidence="2 3">
    <name type="scientific">[Myrmecia] bisecta</name>
    <dbReference type="NCBI Taxonomy" id="41462"/>
    <lineage>
        <taxon>Eukaryota</taxon>
        <taxon>Viridiplantae</taxon>
        <taxon>Chlorophyta</taxon>
        <taxon>core chlorophytes</taxon>
        <taxon>Trebouxiophyceae</taxon>
        <taxon>Trebouxiales</taxon>
        <taxon>Trebouxiaceae</taxon>
        <taxon>Myrmecia</taxon>
    </lineage>
</organism>
<evidence type="ECO:0000313" key="2">
    <source>
        <dbReference type="EMBL" id="KAK9811816.1"/>
    </source>
</evidence>
<dbReference type="EMBL" id="JALJOR010000009">
    <property type="protein sequence ID" value="KAK9811816.1"/>
    <property type="molecule type" value="Genomic_DNA"/>
</dbReference>
<feature type="region of interest" description="Disordered" evidence="1">
    <location>
        <begin position="485"/>
        <end position="509"/>
    </location>
</feature>
<sequence length="539" mass="57967">MESGRRQPDSAAESEPPAKKRAKQPSPAAQQAVGGLAPAPRVLTPRQAIVSRLVAAHKFEAMRLCKRLAAHQQRWTSELEHGVLVEPPGATPPAASHHQQVSAPTVVSGLPWTRVESEVLRKAFLTFGVGRWTEIERAVHLAHPASKHQGQEIASACWDFVAQLRGQVTGSDAAYVDALLSKRPPDLPGVPGGLRCNKPAMAAGPWARRLEFLAQLHRVQQAVPQAQIKAKLQGMPDTQPIAAEWNLAMDVALLHGTWRLGYGAYDAIRTDPEYANAFRPFNDSGEYGGTYQRTCWSGCTDRLARSRDTHQKKPLGVRINWSKEEKAQLVEAVMRYGPPPALPGKKSQLDWAVLRSQADVADKPESAVAYMYRRILSDSEALIKQHAAETNAAPSSSSKPAGMQSLKGVLTLETAHALRARVGMGDGLRAAVVLPSEISTPLPALLGGTSVRIHGSTFGRKMACPSMACCEARLLHLAANYGRSNTPGTSARSTPPEPSGLPSLFGTTPTRVSSHGGSLSTAFPALDVCLVFVMVWGVI</sequence>
<evidence type="ECO:0008006" key="4">
    <source>
        <dbReference type="Google" id="ProtNLM"/>
    </source>
</evidence>
<evidence type="ECO:0000256" key="1">
    <source>
        <dbReference type="SAM" id="MobiDB-lite"/>
    </source>
</evidence>